<evidence type="ECO:0000259" key="13">
    <source>
        <dbReference type="PROSITE" id="PS50110"/>
    </source>
</evidence>
<dbReference type="PROSITE" id="PS50109">
    <property type="entry name" value="HIS_KIN"/>
    <property type="match status" value="1"/>
</dbReference>
<dbReference type="InterPro" id="IPR005467">
    <property type="entry name" value="His_kinase_dom"/>
</dbReference>
<name>A0A369MPP7_EGGLN</name>
<feature type="modified residue" description="4-aspartylphosphate" evidence="9">
    <location>
        <position position="854"/>
    </location>
</feature>
<dbReference type="CDD" id="cd00082">
    <property type="entry name" value="HisKA"/>
    <property type="match status" value="1"/>
</dbReference>
<dbReference type="PROSITE" id="PS50110">
    <property type="entry name" value="RESPONSE_REGULATORY"/>
    <property type="match status" value="1"/>
</dbReference>
<keyword evidence="7" id="KW-0902">Two-component regulatory system</keyword>
<dbReference type="PANTHER" id="PTHR45339:SF1">
    <property type="entry name" value="HYBRID SIGNAL TRANSDUCTION HISTIDINE KINASE J"/>
    <property type="match status" value="1"/>
</dbReference>
<evidence type="ECO:0000259" key="12">
    <source>
        <dbReference type="PROSITE" id="PS50109"/>
    </source>
</evidence>
<gene>
    <name evidence="14" type="ORF">C1875_00790</name>
</gene>
<dbReference type="Gene3D" id="3.40.190.10">
    <property type="entry name" value="Periplasmic binding protein-like II"/>
    <property type="match status" value="4"/>
</dbReference>
<dbReference type="SUPFAM" id="SSF47384">
    <property type="entry name" value="Homodimeric domain of signal transducing histidine kinase"/>
    <property type="match status" value="1"/>
</dbReference>
<keyword evidence="6 14" id="KW-0418">Kinase</keyword>
<evidence type="ECO:0000256" key="1">
    <source>
        <dbReference type="ARBA" id="ARBA00000085"/>
    </source>
</evidence>
<evidence type="ECO:0000313" key="15">
    <source>
        <dbReference type="Proteomes" id="UP000253970"/>
    </source>
</evidence>
<evidence type="ECO:0000256" key="10">
    <source>
        <dbReference type="SAM" id="Phobius"/>
    </source>
</evidence>
<dbReference type="SMART" id="SM00062">
    <property type="entry name" value="PBPb"/>
    <property type="match status" value="1"/>
</dbReference>
<dbReference type="InterPro" id="IPR001638">
    <property type="entry name" value="Solute-binding_3/MltF_N"/>
</dbReference>
<dbReference type="PANTHER" id="PTHR45339">
    <property type="entry name" value="HYBRID SIGNAL TRANSDUCTION HISTIDINE KINASE J"/>
    <property type="match status" value="1"/>
</dbReference>
<dbReference type="PRINTS" id="PR00344">
    <property type="entry name" value="BCTRLSENSOR"/>
</dbReference>
<dbReference type="Gene3D" id="3.40.50.2300">
    <property type="match status" value="1"/>
</dbReference>
<comment type="similarity">
    <text evidence="3">In the N-terminal section; belongs to the phytochrome family.</text>
</comment>
<dbReference type="Pfam" id="PF02518">
    <property type="entry name" value="HATPase_c"/>
    <property type="match status" value="1"/>
</dbReference>
<organism evidence="14 15">
    <name type="scientific">Eggerthella lenta</name>
    <name type="common">Eubacterium lentum</name>
    <dbReference type="NCBI Taxonomy" id="84112"/>
    <lineage>
        <taxon>Bacteria</taxon>
        <taxon>Bacillati</taxon>
        <taxon>Actinomycetota</taxon>
        <taxon>Coriobacteriia</taxon>
        <taxon>Eggerthellales</taxon>
        <taxon>Eggerthellaceae</taxon>
        <taxon>Eggerthella</taxon>
    </lineage>
</organism>
<dbReference type="InterPro" id="IPR003594">
    <property type="entry name" value="HATPase_dom"/>
</dbReference>
<keyword evidence="10" id="KW-0472">Membrane</keyword>
<dbReference type="GO" id="GO:0005886">
    <property type="term" value="C:plasma membrane"/>
    <property type="evidence" value="ECO:0007669"/>
    <property type="project" value="UniProtKB-SubCell"/>
</dbReference>
<evidence type="ECO:0000313" key="14">
    <source>
        <dbReference type="EMBL" id="RDB73421.1"/>
    </source>
</evidence>
<dbReference type="SUPFAM" id="SSF52172">
    <property type="entry name" value="CheY-like"/>
    <property type="match status" value="1"/>
</dbReference>
<dbReference type="Pfam" id="PF00072">
    <property type="entry name" value="Response_reg"/>
    <property type="match status" value="1"/>
</dbReference>
<dbReference type="InterPro" id="IPR003661">
    <property type="entry name" value="HisK_dim/P_dom"/>
</dbReference>
<comment type="catalytic activity">
    <reaction evidence="1">
        <text>ATP + protein L-histidine = ADP + protein N-phospho-L-histidine.</text>
        <dbReference type="EC" id="2.7.13.3"/>
    </reaction>
</comment>
<keyword evidence="10" id="KW-0812">Transmembrane</keyword>
<accession>A0A369MPP7</accession>
<dbReference type="RefSeq" id="WP_114532403.1">
    <property type="nucleotide sequence ID" value="NZ_PPTU01000001.1"/>
</dbReference>
<keyword evidence="11" id="KW-0732">Signal</keyword>
<evidence type="ECO:0000256" key="7">
    <source>
        <dbReference type="ARBA" id="ARBA00023012"/>
    </source>
</evidence>
<dbReference type="InterPro" id="IPR011006">
    <property type="entry name" value="CheY-like_superfamily"/>
</dbReference>
<evidence type="ECO:0000256" key="11">
    <source>
        <dbReference type="SAM" id="SignalP"/>
    </source>
</evidence>
<comment type="subcellular location">
    <subcellularLocation>
        <location evidence="2">Cell membrane</location>
    </subcellularLocation>
</comment>
<proteinExistence type="inferred from homology"/>
<dbReference type="CDD" id="cd16922">
    <property type="entry name" value="HATPase_EvgS-ArcB-TorS-like"/>
    <property type="match status" value="1"/>
</dbReference>
<dbReference type="SMART" id="SM00388">
    <property type="entry name" value="HisKA"/>
    <property type="match status" value="1"/>
</dbReference>
<keyword evidence="10" id="KW-1133">Transmembrane helix</keyword>
<dbReference type="EMBL" id="PPTU01000001">
    <property type="protein sequence ID" value="RDB73421.1"/>
    <property type="molecule type" value="Genomic_DNA"/>
</dbReference>
<dbReference type="InterPro" id="IPR036097">
    <property type="entry name" value="HisK_dim/P_sf"/>
</dbReference>
<dbReference type="EC" id="2.7.13.3" evidence="4"/>
<evidence type="ECO:0000256" key="3">
    <source>
        <dbReference type="ARBA" id="ARBA00006402"/>
    </source>
</evidence>
<dbReference type="InterPro" id="IPR001789">
    <property type="entry name" value="Sig_transdc_resp-reg_receiver"/>
</dbReference>
<dbReference type="FunFam" id="3.30.565.10:FF:000010">
    <property type="entry name" value="Sensor histidine kinase RcsC"/>
    <property type="match status" value="1"/>
</dbReference>
<feature type="signal peptide" evidence="11">
    <location>
        <begin position="1"/>
        <end position="29"/>
    </location>
</feature>
<feature type="transmembrane region" description="Helical" evidence="10">
    <location>
        <begin position="508"/>
        <end position="531"/>
    </location>
</feature>
<dbReference type="InterPro" id="IPR004358">
    <property type="entry name" value="Sig_transdc_His_kin-like_C"/>
</dbReference>
<keyword evidence="6 14" id="KW-0808">Transferase</keyword>
<dbReference type="SUPFAM" id="SSF55874">
    <property type="entry name" value="ATPase domain of HSP90 chaperone/DNA topoisomerase II/histidine kinase"/>
    <property type="match status" value="1"/>
</dbReference>
<feature type="chain" id="PRO_5016859598" description="Circadian input-output histidine kinase CikA" evidence="11">
    <location>
        <begin position="30"/>
        <end position="927"/>
    </location>
</feature>
<keyword evidence="5 9" id="KW-0597">Phosphoprotein</keyword>
<evidence type="ECO:0000256" key="4">
    <source>
        <dbReference type="ARBA" id="ARBA00012438"/>
    </source>
</evidence>
<evidence type="ECO:0000256" key="8">
    <source>
        <dbReference type="ARBA" id="ARBA00074306"/>
    </source>
</evidence>
<comment type="caution">
    <text evidence="14">The sequence shown here is derived from an EMBL/GenBank/DDBJ whole genome shotgun (WGS) entry which is preliminary data.</text>
</comment>
<dbReference type="SMART" id="SM00387">
    <property type="entry name" value="HATPase_c"/>
    <property type="match status" value="1"/>
</dbReference>
<feature type="domain" description="Histidine kinase" evidence="12">
    <location>
        <begin position="558"/>
        <end position="778"/>
    </location>
</feature>
<dbReference type="GO" id="GO:0000155">
    <property type="term" value="F:phosphorelay sensor kinase activity"/>
    <property type="evidence" value="ECO:0007669"/>
    <property type="project" value="InterPro"/>
</dbReference>
<evidence type="ECO:0000256" key="9">
    <source>
        <dbReference type="PROSITE-ProRule" id="PRU00169"/>
    </source>
</evidence>
<reference evidence="14 15" key="1">
    <citation type="journal article" date="2018" name="Elife">
        <title>Discovery and characterization of a prevalent human gut bacterial enzyme sufficient for the inactivation of a family of plant toxins.</title>
        <authorList>
            <person name="Koppel N."/>
            <person name="Bisanz J.E."/>
            <person name="Pandelia M.E."/>
            <person name="Turnbaugh P.J."/>
            <person name="Balskus E.P."/>
        </authorList>
    </citation>
    <scope>NUCLEOTIDE SEQUENCE [LARGE SCALE GENOMIC DNA]</scope>
    <source>
        <strain evidence="14 15">W1 BHI 6</strain>
    </source>
</reference>
<dbReference type="CDD" id="cd17546">
    <property type="entry name" value="REC_hyHK_CKI1_RcsC-like"/>
    <property type="match status" value="1"/>
</dbReference>
<evidence type="ECO:0000256" key="5">
    <source>
        <dbReference type="ARBA" id="ARBA00022553"/>
    </source>
</evidence>
<dbReference type="Pfam" id="PF00512">
    <property type="entry name" value="HisKA"/>
    <property type="match status" value="1"/>
</dbReference>
<evidence type="ECO:0000256" key="2">
    <source>
        <dbReference type="ARBA" id="ARBA00004236"/>
    </source>
</evidence>
<sequence>MGKKAARCVCSAMAALLMATTVFVVPAAADVGGSRDASEDVRVVRVAFPEVEGISETDADGVRSGILYDWLAEVSKYTGWTYEFVDGDVQSLMKRTSAGEIDLMGGMYYREQLVDSFQYSNFAIGANHALLISLEENDDVVVFDSRTLNGKTIGVFENATEKIRRLENYLDFNDIHCIVLPLDYDAYSKCLDDGTADVVLGGDVDVTEGRRVAAEFDGEPYYIAMPFGSDLKDDLDAAMTSIYTANAEFANELDAKHLPSRRQSAIKFSEADRTFIDNAGEISVAVMQGRYPLYYERDGLYQGIVKDVLDLVTERTGLAFRLVHASTYQDAVDLVKSGEVDMMGGFLDDGYAADGQQLAITESFASLNEVVFRNKLASSGETVFAQIEGRDGTDGVEASEVVHYRTYEDCLEAVNSGRADATSMPVAFAEGLFIDHSFSNITPATSEHHEAGLSFALAKPVDTELYSIMSKAVNSFSQDELDTIASHNSMPSFGKQRTIQALVSENPLLVVALSLVLCLFVGAIVIVVSVAKVRNRMMEMKLEKVEEMGRAKTDFLSRMSHEIRTPMNAIIGLSSVASLSGEATPSIRSSLEKINMSAQFLLSLVNDILDMSKIENDKMRIETAPLRLRSLAERLQSMFFLQAEDKGVLFETRCDADDVVVGDDVRLQQVLANLLSNALKFTDPGDAIRLSVVVLMRDEGSARVRFSVEDTGAGIREEDLERIFVSFEQASENRRNAQGTGLGLAISSNLVRLMGGRLDVQSRVGEGSEFFFVLELPTADEEALGDEETPTETADRSLAGTRVLLAEDNDLNAEIAVALLDMQGVEARRAANGREAVDMFDASEPGAFDFVLMDVKMPLLDGLEAAIEIRALDREDARTVPIIALTANTFQEDREDAAAAGMDGFIPKPFDAQQLYETLRSYLPRKG</sequence>
<evidence type="ECO:0000256" key="6">
    <source>
        <dbReference type="ARBA" id="ARBA00022777"/>
    </source>
</evidence>
<protein>
    <recommendedName>
        <fullName evidence="8">Circadian input-output histidine kinase CikA</fullName>
        <ecNumber evidence="4">2.7.13.3</ecNumber>
    </recommendedName>
</protein>
<dbReference type="Gene3D" id="1.10.287.130">
    <property type="match status" value="1"/>
</dbReference>
<dbReference type="Gene3D" id="3.30.565.10">
    <property type="entry name" value="Histidine kinase-like ATPase, C-terminal domain"/>
    <property type="match status" value="1"/>
</dbReference>
<feature type="domain" description="Response regulatory" evidence="13">
    <location>
        <begin position="802"/>
        <end position="923"/>
    </location>
</feature>
<dbReference type="InterPro" id="IPR036890">
    <property type="entry name" value="HATPase_C_sf"/>
</dbReference>
<dbReference type="Proteomes" id="UP000253970">
    <property type="component" value="Unassembled WGS sequence"/>
</dbReference>
<dbReference type="SMART" id="SM00448">
    <property type="entry name" value="REC"/>
    <property type="match status" value="1"/>
</dbReference>
<dbReference type="AlphaFoldDB" id="A0A369MPP7"/>
<dbReference type="SUPFAM" id="SSF53850">
    <property type="entry name" value="Periplasmic binding protein-like II"/>
    <property type="match status" value="2"/>
</dbReference>